<keyword evidence="3" id="KW-1185">Reference proteome</keyword>
<feature type="compositionally biased region" description="Low complexity" evidence="1">
    <location>
        <begin position="445"/>
        <end position="459"/>
    </location>
</feature>
<feature type="compositionally biased region" description="Low complexity" evidence="1">
    <location>
        <begin position="334"/>
        <end position="347"/>
    </location>
</feature>
<feature type="region of interest" description="Disordered" evidence="1">
    <location>
        <begin position="138"/>
        <end position="179"/>
    </location>
</feature>
<feature type="compositionally biased region" description="Polar residues" evidence="1">
    <location>
        <begin position="65"/>
        <end position="84"/>
    </location>
</feature>
<feature type="region of interest" description="Disordered" evidence="1">
    <location>
        <begin position="1"/>
        <end position="90"/>
    </location>
</feature>
<feature type="compositionally biased region" description="Acidic residues" evidence="1">
    <location>
        <begin position="274"/>
        <end position="287"/>
    </location>
</feature>
<protein>
    <submittedName>
        <fullName evidence="2 4">Uncharacterized protein</fullName>
    </submittedName>
</protein>
<feature type="compositionally biased region" description="Basic and acidic residues" evidence="1">
    <location>
        <begin position="687"/>
        <end position="708"/>
    </location>
</feature>
<name>A0A6G1GD03_9PEZI</name>
<evidence type="ECO:0000313" key="2">
    <source>
        <dbReference type="EMBL" id="KAF1815786.1"/>
    </source>
</evidence>
<dbReference type="Proteomes" id="UP000504638">
    <property type="component" value="Unplaced"/>
</dbReference>
<evidence type="ECO:0000313" key="4">
    <source>
        <dbReference type="RefSeq" id="XP_033537417.1"/>
    </source>
</evidence>
<dbReference type="EMBL" id="ML975151">
    <property type="protein sequence ID" value="KAF1815786.1"/>
    <property type="molecule type" value="Genomic_DNA"/>
</dbReference>
<accession>A0A6G1GD03</accession>
<reference evidence="4" key="3">
    <citation type="submission" date="2025-04" db="UniProtKB">
        <authorList>
            <consortium name="RefSeq"/>
        </authorList>
    </citation>
    <scope>IDENTIFICATION</scope>
    <source>
        <strain evidence="4">CBS 781.70</strain>
    </source>
</reference>
<feature type="region of interest" description="Disordered" evidence="1">
    <location>
        <begin position="192"/>
        <end position="475"/>
    </location>
</feature>
<sequence length="716" mass="76677">MYTPRSYAQYQALHVPKPSKSTTKGGKDVKDTQNHARGDYGTVNTAGLGNTMLKGTRKAPATVVRRSSLTGDVDPTTTGATTPVQPFRQHDSHPHAITSQMPDEDISSHRPSLIHTNPFNGDTVPLPSRPVVIPSRSTAAITSHPSHAHTIRARGPHGGNPSGRMPSRTRTDTSKHNPKALPPAVAALLALTSIPPPRRQSTRRGTVAESPRRTVAESPSPSNVDELIRHWREEEHGSSANQSAAPSFATSSPLDVLLEPPRSVPSEADTTADASEDEQDGDESDSDAAEHEHHPRSVRSTPSRSVSSSSIPSLEPASACPSVFSMSAFGSSMPFTPANTSSPSSTTGRREKFVNSPPSEACVDSHPLISPLLGPDPTSFSDIPLHLPALTLPDPEPPPTSRNRHVSPPPPKPRKSNLTASLSALRATRLLSAFSPSSTDPPLPSSTSSPTTEPESLLTRSPYGNPSTRRFPSEMRPRWSWSAEMPVPEPVRRYFNPAPPTSGGRLGYLRDADSTSRGIGWSGGESATGSAARRRGSSIAVQPGDVHRDANLALRAEEPAGAPVKGKMILLRTYTKTGPAGNHANHPSASSLPPPAPLSPRRKRPIPEKSASSPAPSPLEDAGRMAAETGAGQPMARPREPRENSDFLRVIVLEMNMRRVGKLDRKAGGRAKIWLPPREGRGSGGGPEEKEEKEEKEGEREKVPERWRGWSVDEEG</sequence>
<feature type="compositionally biased region" description="Basic and acidic residues" evidence="1">
    <location>
        <begin position="226"/>
        <end position="237"/>
    </location>
</feature>
<gene>
    <name evidence="2 4" type="ORF">P152DRAFT_446804</name>
</gene>
<evidence type="ECO:0000313" key="3">
    <source>
        <dbReference type="Proteomes" id="UP000504638"/>
    </source>
</evidence>
<feature type="region of interest" description="Disordered" evidence="1">
    <location>
        <begin position="497"/>
        <end position="544"/>
    </location>
</feature>
<feature type="compositionally biased region" description="Basic residues" evidence="1">
    <location>
        <begin position="146"/>
        <end position="155"/>
    </location>
</feature>
<dbReference type="AlphaFoldDB" id="A0A6G1GD03"/>
<feature type="compositionally biased region" description="Low complexity" evidence="1">
    <location>
        <begin position="418"/>
        <end position="438"/>
    </location>
</feature>
<proteinExistence type="predicted"/>
<dbReference type="RefSeq" id="XP_033537417.1">
    <property type="nucleotide sequence ID" value="XM_033677947.1"/>
</dbReference>
<dbReference type="InterPro" id="IPR034443">
    <property type="entry name" value="PB1A10.08"/>
</dbReference>
<reference evidence="2 4" key="1">
    <citation type="submission" date="2020-01" db="EMBL/GenBank/DDBJ databases">
        <authorList>
            <consortium name="DOE Joint Genome Institute"/>
            <person name="Haridas S."/>
            <person name="Albert R."/>
            <person name="Binder M."/>
            <person name="Bloem J."/>
            <person name="Labutti K."/>
            <person name="Salamov A."/>
            <person name="Andreopoulos B."/>
            <person name="Baker S.E."/>
            <person name="Barry K."/>
            <person name="Bills G."/>
            <person name="Bluhm B.H."/>
            <person name="Cannon C."/>
            <person name="Castanera R."/>
            <person name="Culley D.E."/>
            <person name="Daum C."/>
            <person name="Ezra D."/>
            <person name="Gonzalez J.B."/>
            <person name="Henrissat B."/>
            <person name="Kuo A."/>
            <person name="Liang C."/>
            <person name="Lipzen A."/>
            <person name="Lutzoni F."/>
            <person name="Magnuson J."/>
            <person name="Mondo S."/>
            <person name="Nolan M."/>
            <person name="Ohm R."/>
            <person name="Pangilinan J."/>
            <person name="Park H.-J."/>
            <person name="Ramirez L."/>
            <person name="Alfaro M."/>
            <person name="Sun H."/>
            <person name="Tritt A."/>
            <person name="Yoshinaga Y."/>
            <person name="Zwiers L.-H."/>
            <person name="Turgeon B.G."/>
            <person name="Goodwin S.B."/>
            <person name="Spatafora J.W."/>
            <person name="Crous P.W."/>
            <person name="Grigoriev I.V."/>
        </authorList>
    </citation>
    <scope>NUCLEOTIDE SEQUENCE</scope>
    <source>
        <strain evidence="2 4">CBS 781.70</strain>
    </source>
</reference>
<feature type="region of interest" description="Disordered" evidence="1">
    <location>
        <begin position="576"/>
        <end position="645"/>
    </location>
</feature>
<dbReference type="PANTHER" id="PTHR42051:SF1">
    <property type="entry name" value="MEIOTICALLY UP-REGULATED PROTEIN PB1A10.08"/>
    <property type="match status" value="1"/>
</dbReference>
<dbReference type="OrthoDB" id="4181307at2759"/>
<organism evidence="2">
    <name type="scientific">Eremomyces bilateralis CBS 781.70</name>
    <dbReference type="NCBI Taxonomy" id="1392243"/>
    <lineage>
        <taxon>Eukaryota</taxon>
        <taxon>Fungi</taxon>
        <taxon>Dikarya</taxon>
        <taxon>Ascomycota</taxon>
        <taxon>Pezizomycotina</taxon>
        <taxon>Dothideomycetes</taxon>
        <taxon>Dothideomycetes incertae sedis</taxon>
        <taxon>Eremomycetales</taxon>
        <taxon>Eremomycetaceae</taxon>
        <taxon>Eremomyces</taxon>
    </lineage>
</organism>
<dbReference type="GeneID" id="54418517"/>
<feature type="compositionally biased region" description="Low complexity" evidence="1">
    <location>
        <begin position="298"/>
        <end position="313"/>
    </location>
</feature>
<feature type="region of interest" description="Disordered" evidence="1">
    <location>
        <begin position="666"/>
        <end position="716"/>
    </location>
</feature>
<feature type="compositionally biased region" description="Polar residues" evidence="1">
    <location>
        <begin position="238"/>
        <end position="253"/>
    </location>
</feature>
<dbReference type="PANTHER" id="PTHR42051">
    <property type="entry name" value="MEIOTICALLY UP-REGULATED PROTEIN PB1A10.08"/>
    <property type="match status" value="1"/>
</dbReference>
<feature type="compositionally biased region" description="Basic and acidic residues" evidence="1">
    <location>
        <begin position="25"/>
        <end position="38"/>
    </location>
</feature>
<reference evidence="4" key="2">
    <citation type="submission" date="2020-04" db="EMBL/GenBank/DDBJ databases">
        <authorList>
            <consortium name="NCBI Genome Project"/>
        </authorList>
    </citation>
    <scope>NUCLEOTIDE SEQUENCE</scope>
    <source>
        <strain evidence="4">CBS 781.70</strain>
    </source>
</reference>
<evidence type="ECO:0000256" key="1">
    <source>
        <dbReference type="SAM" id="MobiDB-lite"/>
    </source>
</evidence>